<feature type="compositionally biased region" description="Basic and acidic residues" evidence="1">
    <location>
        <begin position="178"/>
        <end position="189"/>
    </location>
</feature>
<proteinExistence type="predicted"/>
<protein>
    <submittedName>
        <fullName evidence="3">Pfam:Acid phosphat A</fullName>
    </submittedName>
</protein>
<feature type="region of interest" description="Disordered" evidence="1">
    <location>
        <begin position="76"/>
        <end position="120"/>
    </location>
</feature>
<keyword evidence="4" id="KW-1185">Reference proteome</keyword>
<evidence type="ECO:0000256" key="1">
    <source>
        <dbReference type="SAM" id="MobiDB-lite"/>
    </source>
</evidence>
<dbReference type="GeneID" id="55970341"/>
<feature type="transmembrane region" description="Helical" evidence="2">
    <location>
        <begin position="6"/>
        <end position="26"/>
    </location>
</feature>
<dbReference type="AlphaFoldDB" id="A0A9P4YY74"/>
<evidence type="ECO:0000313" key="4">
    <source>
        <dbReference type="Proteomes" id="UP000749293"/>
    </source>
</evidence>
<feature type="region of interest" description="Disordered" evidence="1">
    <location>
        <begin position="155"/>
        <end position="219"/>
    </location>
</feature>
<dbReference type="Proteomes" id="UP000749293">
    <property type="component" value="Unassembled WGS sequence"/>
</dbReference>
<feature type="compositionally biased region" description="Gly residues" evidence="1">
    <location>
        <begin position="98"/>
        <end position="109"/>
    </location>
</feature>
<dbReference type="OrthoDB" id="5414285at2759"/>
<comment type="caution">
    <text evidence="3">The sequence shown here is derived from an EMBL/GenBank/DDBJ whole genome shotgun (WGS) entry which is preliminary data.</text>
</comment>
<evidence type="ECO:0000313" key="3">
    <source>
        <dbReference type="EMBL" id="KAF4125273.1"/>
    </source>
</evidence>
<accession>A0A9P4YY74</accession>
<gene>
    <name evidence="3" type="ORF">GMORB2_4113</name>
</gene>
<dbReference type="EMBL" id="JAANYQ010000003">
    <property type="protein sequence ID" value="KAF4125273.1"/>
    <property type="molecule type" value="Genomic_DNA"/>
</dbReference>
<evidence type="ECO:0000256" key="2">
    <source>
        <dbReference type="SAM" id="Phobius"/>
    </source>
</evidence>
<organism evidence="3 4">
    <name type="scientific">Geosmithia morbida</name>
    <dbReference type="NCBI Taxonomy" id="1094350"/>
    <lineage>
        <taxon>Eukaryota</taxon>
        <taxon>Fungi</taxon>
        <taxon>Dikarya</taxon>
        <taxon>Ascomycota</taxon>
        <taxon>Pezizomycotina</taxon>
        <taxon>Sordariomycetes</taxon>
        <taxon>Hypocreomycetidae</taxon>
        <taxon>Hypocreales</taxon>
        <taxon>Bionectriaceae</taxon>
        <taxon>Geosmithia</taxon>
    </lineage>
</organism>
<keyword evidence="2" id="KW-1133">Transmembrane helix</keyword>
<keyword evidence="2" id="KW-0812">Transmembrane</keyword>
<keyword evidence="2" id="KW-0472">Membrane</keyword>
<dbReference type="RefSeq" id="XP_035323925.1">
    <property type="nucleotide sequence ID" value="XM_035466088.1"/>
</dbReference>
<sequence length="219" mass="23173">MVSAGGGIIIAIVLVFVLGAIGWVLFTQLRARNLGLPTPSLSDYLPWKRSGGGSYSPPRPASGGVVGWFNQQVQKVKGRGGGGGGNQRSARGAYEQQAGGGSAGTGHRGFGPLDPDEAWDTRVDDANDYEHYERGRSGAGTGANRRDSADSLEYQGAGAYEGINLSSSSGPYGAEDEERGRRPDRRNPFDDDAGNDSNLRGMSPRPTEGHDKSTFREQV</sequence>
<reference evidence="3" key="1">
    <citation type="submission" date="2020-03" db="EMBL/GenBank/DDBJ databases">
        <title>Site-based positive gene gene selection in Geosmithia morbida across the United States reveals a broad range of putative effectors and factors for local host and environmental adapation.</title>
        <authorList>
            <person name="Onufrak A."/>
            <person name="Murdoch R.W."/>
            <person name="Gazis R."/>
            <person name="Huff M."/>
            <person name="Staton M."/>
            <person name="Klingeman W."/>
            <person name="Hadziabdic D."/>
        </authorList>
    </citation>
    <scope>NUCLEOTIDE SEQUENCE</scope>
    <source>
        <strain evidence="3">1262</strain>
    </source>
</reference>
<feature type="compositionally biased region" description="Basic and acidic residues" evidence="1">
    <location>
        <begin position="207"/>
        <end position="219"/>
    </location>
</feature>
<name>A0A9P4YY74_9HYPO</name>